<protein>
    <submittedName>
        <fullName evidence="1">Uncharacterized protein</fullName>
    </submittedName>
</protein>
<keyword evidence="2" id="KW-1185">Reference proteome</keyword>
<gene>
    <name evidence="1" type="ORF">MLD38_016215</name>
</gene>
<dbReference type="EMBL" id="CM042883">
    <property type="protein sequence ID" value="KAI4378784.1"/>
    <property type="molecule type" value="Genomic_DNA"/>
</dbReference>
<reference evidence="2" key="1">
    <citation type="journal article" date="2023" name="Front. Plant Sci.">
        <title>Chromosomal-level genome assembly of Melastoma candidum provides insights into trichome evolution.</title>
        <authorList>
            <person name="Zhong Y."/>
            <person name="Wu W."/>
            <person name="Sun C."/>
            <person name="Zou P."/>
            <person name="Liu Y."/>
            <person name="Dai S."/>
            <person name="Zhou R."/>
        </authorList>
    </citation>
    <scope>NUCLEOTIDE SEQUENCE [LARGE SCALE GENOMIC DNA]</scope>
</reference>
<accession>A0ACB9RME1</accession>
<comment type="caution">
    <text evidence="1">The sequence shown here is derived from an EMBL/GenBank/DDBJ whole genome shotgun (WGS) entry which is preliminary data.</text>
</comment>
<evidence type="ECO:0000313" key="1">
    <source>
        <dbReference type="EMBL" id="KAI4378784.1"/>
    </source>
</evidence>
<proteinExistence type="predicted"/>
<organism evidence="1 2">
    <name type="scientific">Melastoma candidum</name>
    <dbReference type="NCBI Taxonomy" id="119954"/>
    <lineage>
        <taxon>Eukaryota</taxon>
        <taxon>Viridiplantae</taxon>
        <taxon>Streptophyta</taxon>
        <taxon>Embryophyta</taxon>
        <taxon>Tracheophyta</taxon>
        <taxon>Spermatophyta</taxon>
        <taxon>Magnoliopsida</taxon>
        <taxon>eudicotyledons</taxon>
        <taxon>Gunneridae</taxon>
        <taxon>Pentapetalae</taxon>
        <taxon>rosids</taxon>
        <taxon>malvids</taxon>
        <taxon>Myrtales</taxon>
        <taxon>Melastomataceae</taxon>
        <taxon>Melastomatoideae</taxon>
        <taxon>Melastomateae</taxon>
        <taxon>Melastoma</taxon>
    </lineage>
</organism>
<dbReference type="Proteomes" id="UP001057402">
    <property type="component" value="Chromosome 4"/>
</dbReference>
<evidence type="ECO:0000313" key="2">
    <source>
        <dbReference type="Proteomes" id="UP001057402"/>
    </source>
</evidence>
<name>A0ACB9RME1_9MYRT</name>
<sequence length="731" mass="81472">MGRMVQQVYQRRRKPQKTRNISELINLPQRQEQHPQQALDANHSNAEVPPRSSSPRQLTPEECNYELLLSMLRRKDTQGFFAKPVDANEVEFYYETIEEPMDFGTIGKKIDKGKYQSIQQFERDVMLVFDNAMLFNDADTVYYRKALMIKEVAQKLFHALKGDPDNFQDKFFGSKRVEPKKRTKANVRQRAPKVAKEESTGRKRPEAGPAQSRVPPMQRRYTYYNSEKSSSGAKNGPVLMLPEFDCPKILVQQPGDYKRSLLRFTKGLGAVAQRVAMRKLQQLEQEEERLRNLTNMQQQYPAMGTVVAPAATTAPNLSANTRKMSNVGNQSSLLLRSSSGTATPTATVTYPMSMSSVNWRLNPPTGSQDGFLNSIFQPSSIWNGDRSMFQHLPFVGDGKQLPLGLNHPGQHFQSGDQARIKPTLNYLGFIGKTGGGQGSLSNSNYSGHGFQGRSLLNLPNLRASRPEHHWGNQTNLPTANFTNVNPQGSNFPYQNLSSHNGIGDETSFPTVNSSRKVHNHPGGQLNQLDQYFPPPVMGGDDQGFSQHSNLSGLLSQISGNQLNTSSPNEKLYFSATKEQNKEDYYLPEGLPRQHSKEGPGSSNLMTPPFLVGPANIGPFIDNEPGIQGTISWMDYVNMDSPESHGLGTGTHDAGAGSTHALEDMFIPPEIFNRPFKIKDPQPDSRSWLQPQESGPGEAVQTSLQQGQGRSSNEQETEDQIRKRKGKGKVGY</sequence>